<dbReference type="AlphaFoldDB" id="A0A3N9TYS0"/>
<dbReference type="PANTHER" id="PTHR39166:SF1">
    <property type="entry name" value="BLL1166 PROTEIN"/>
    <property type="match status" value="1"/>
</dbReference>
<proteinExistence type="predicted"/>
<dbReference type="GO" id="GO:0016740">
    <property type="term" value="F:transferase activity"/>
    <property type="evidence" value="ECO:0007669"/>
    <property type="project" value="UniProtKB-KW"/>
</dbReference>
<evidence type="ECO:0000313" key="1">
    <source>
        <dbReference type="EMBL" id="RQW62082.1"/>
    </source>
</evidence>
<dbReference type="InterPro" id="IPR009267">
    <property type="entry name" value="NTP_transf_6"/>
</dbReference>
<dbReference type="OrthoDB" id="9805247at2"/>
<gene>
    <name evidence="1" type="ORF">EES38_15295</name>
</gene>
<reference evidence="1 2" key="1">
    <citation type="submission" date="2018-11" db="EMBL/GenBank/DDBJ databases">
        <title>Vibrio LJC006 sp. nov., isolated from seawater during the bloom of the enteromorpha.</title>
        <authorList>
            <person name="Liang J."/>
        </authorList>
    </citation>
    <scope>NUCLEOTIDE SEQUENCE [LARGE SCALE GENOMIC DNA]</scope>
    <source>
        <strain evidence="1 2">LJC006</strain>
    </source>
</reference>
<keyword evidence="2" id="KW-1185">Reference proteome</keyword>
<dbReference type="EMBL" id="RJVQ01000007">
    <property type="protein sequence ID" value="RQW62082.1"/>
    <property type="molecule type" value="Genomic_DNA"/>
</dbReference>
<comment type="caution">
    <text evidence="1">The sequence shown here is derived from an EMBL/GenBank/DDBJ whole genome shotgun (WGS) entry which is preliminary data.</text>
</comment>
<name>A0A3N9TYS0_9VIBR</name>
<protein>
    <submittedName>
        <fullName evidence="1">Nucleotidyltransferase family protein</fullName>
    </submittedName>
</protein>
<accession>A0A3N9TYS0</accession>
<dbReference type="Pfam" id="PF06042">
    <property type="entry name" value="NTP_transf_6"/>
    <property type="match status" value="1"/>
</dbReference>
<organism evidence="1 2">
    <name type="scientific">Vibrio viridaestus</name>
    <dbReference type="NCBI Taxonomy" id="2487322"/>
    <lineage>
        <taxon>Bacteria</taxon>
        <taxon>Pseudomonadati</taxon>
        <taxon>Pseudomonadota</taxon>
        <taxon>Gammaproteobacteria</taxon>
        <taxon>Vibrionales</taxon>
        <taxon>Vibrionaceae</taxon>
        <taxon>Vibrio</taxon>
    </lineage>
</organism>
<dbReference type="RefSeq" id="WP_124938077.1">
    <property type="nucleotide sequence ID" value="NZ_RJVQ01000007.1"/>
</dbReference>
<sequence length="182" mass="21380">MVSDYHSKVIELIQRDTLRTTVLKLVYELNIPQSYVAAGFVRNLVWDHLHNKETSTPLNDVDVIYFDAADLSIESEQLYEHRLRDKLPLNWQVRNQARMHLVNKDRPYTDILDAMAFWPEKETAVAVRKTCDGYKCISAFGYESLFALHISHNPLRSTELFEKRVILKGWLQNWPLLTVYKN</sequence>
<evidence type="ECO:0000313" key="2">
    <source>
        <dbReference type="Proteomes" id="UP000281112"/>
    </source>
</evidence>
<dbReference type="Proteomes" id="UP000281112">
    <property type="component" value="Unassembled WGS sequence"/>
</dbReference>
<dbReference type="PANTHER" id="PTHR39166">
    <property type="entry name" value="BLL1166 PROTEIN"/>
    <property type="match status" value="1"/>
</dbReference>
<keyword evidence="1" id="KW-0808">Transferase</keyword>